<evidence type="ECO:0000256" key="1">
    <source>
        <dbReference type="ARBA" id="ARBA00022490"/>
    </source>
</evidence>
<dbReference type="PANTHER" id="PTHR21367:SF1">
    <property type="entry name" value="ARGINYL-TRNA--PROTEIN TRANSFERASE 1"/>
    <property type="match status" value="1"/>
</dbReference>
<dbReference type="GO" id="GO:0005737">
    <property type="term" value="C:cytoplasm"/>
    <property type="evidence" value="ECO:0007669"/>
    <property type="project" value="UniProtKB-SubCell"/>
</dbReference>
<dbReference type="InterPro" id="IPR030700">
    <property type="entry name" value="N-end_Aminoacyl_Trfase"/>
</dbReference>
<comment type="catalytic activity">
    <reaction evidence="4">
        <text>N-terminal L-glutamyl-[protein] + L-leucyl-tRNA(Leu) = N-terminal L-leucyl-L-glutamyl-[protein] + tRNA(Leu) + H(+)</text>
        <dbReference type="Rhea" id="RHEA:50412"/>
        <dbReference type="Rhea" id="RHEA-COMP:9613"/>
        <dbReference type="Rhea" id="RHEA-COMP:9622"/>
        <dbReference type="Rhea" id="RHEA-COMP:12664"/>
        <dbReference type="Rhea" id="RHEA-COMP:12668"/>
        <dbReference type="ChEBI" id="CHEBI:15378"/>
        <dbReference type="ChEBI" id="CHEBI:64721"/>
        <dbReference type="ChEBI" id="CHEBI:78442"/>
        <dbReference type="ChEBI" id="CHEBI:78494"/>
        <dbReference type="ChEBI" id="CHEBI:133041"/>
        <dbReference type="EC" id="2.3.2.29"/>
    </reaction>
</comment>
<dbReference type="Pfam" id="PF04377">
    <property type="entry name" value="ATE_C"/>
    <property type="match status" value="1"/>
</dbReference>
<dbReference type="EC" id="2.3.2.29" evidence="4"/>
<dbReference type="NCBIfam" id="NF002345">
    <property type="entry name" value="PRK01305.2-2"/>
    <property type="match status" value="1"/>
</dbReference>
<name>A0A0C1VSW3_9VIBR</name>
<proteinExistence type="inferred from homology"/>
<comment type="similarity">
    <text evidence="4">Belongs to the R-transferase family. Bpt subfamily.</text>
</comment>
<dbReference type="AlphaFoldDB" id="A0A0C1VSW3"/>
<gene>
    <name evidence="4" type="primary">bpt</name>
    <name evidence="7" type="ORF">H735_28270</name>
</gene>
<comment type="subcellular location">
    <subcellularLocation>
        <location evidence="4">Cytoplasm</location>
    </subcellularLocation>
</comment>
<evidence type="ECO:0000256" key="3">
    <source>
        <dbReference type="ARBA" id="ARBA00023315"/>
    </source>
</evidence>
<dbReference type="Proteomes" id="UP000031586">
    <property type="component" value="Unassembled WGS sequence"/>
</dbReference>
<evidence type="ECO:0000313" key="7">
    <source>
        <dbReference type="EMBL" id="KIF47107.1"/>
    </source>
</evidence>
<evidence type="ECO:0000313" key="8">
    <source>
        <dbReference type="Proteomes" id="UP000031586"/>
    </source>
</evidence>
<dbReference type="EMBL" id="JPRD01000069">
    <property type="protein sequence ID" value="KIF47107.1"/>
    <property type="molecule type" value="Genomic_DNA"/>
</dbReference>
<dbReference type="GO" id="GO:0071596">
    <property type="term" value="P:ubiquitin-dependent protein catabolic process via the N-end rule pathway"/>
    <property type="evidence" value="ECO:0007669"/>
    <property type="project" value="InterPro"/>
</dbReference>
<evidence type="ECO:0000256" key="4">
    <source>
        <dbReference type="HAMAP-Rule" id="MF_00689"/>
    </source>
</evidence>
<dbReference type="Pfam" id="PF04376">
    <property type="entry name" value="ATE_N"/>
    <property type="match status" value="1"/>
</dbReference>
<evidence type="ECO:0000259" key="6">
    <source>
        <dbReference type="Pfam" id="PF04377"/>
    </source>
</evidence>
<reference evidence="7 8" key="1">
    <citation type="submission" date="2014-07" db="EMBL/GenBank/DDBJ databases">
        <title>Unique and conserved regions in Vibrio harveyi and related species in comparison with the shrimp pathogen Vibrio harveyi CAIM 1792.</title>
        <authorList>
            <person name="Espinoza-Valles I."/>
            <person name="Vora G."/>
            <person name="Leekitcharoenphon P."/>
            <person name="Ussery D."/>
            <person name="Hoj L."/>
            <person name="Gomez-Gil B."/>
        </authorList>
    </citation>
    <scope>NUCLEOTIDE SEQUENCE [LARGE SCALE GENOMIC DNA]</scope>
    <source>
        <strain evidence="8">CAIM 1854 / LMG 25443</strain>
    </source>
</reference>
<dbReference type="PANTHER" id="PTHR21367">
    <property type="entry name" value="ARGININE-TRNA-PROTEIN TRANSFERASE 1"/>
    <property type="match status" value="1"/>
</dbReference>
<keyword evidence="3 4" id="KW-0012">Acyltransferase</keyword>
<comment type="caution">
    <text evidence="7">The sequence shown here is derived from an EMBL/GenBank/DDBJ whole genome shotgun (WGS) entry which is preliminary data.</text>
</comment>
<feature type="domain" description="N-end aminoacyl transferase N-terminal" evidence="5">
    <location>
        <begin position="16"/>
        <end position="86"/>
    </location>
</feature>
<dbReference type="InterPro" id="IPR016181">
    <property type="entry name" value="Acyl_CoA_acyltransferase"/>
</dbReference>
<dbReference type="NCBIfam" id="NF002342">
    <property type="entry name" value="PRK01305.1-3"/>
    <property type="match status" value="1"/>
</dbReference>
<sequence>MSTDLQHIRIGLTNNHPCSYLPEREERVAVALDASLHTEQNYQVLMANGFRRSGDTIYKPHCEQCNACQPIRIAVPDFRPSKSQKRLLNKANSLSWTLKPELDQDWFQLYSRYITARHKNGTMYPPREDEFARFAQTTWLTTGFLHVYDKNDRLLAVAVTDIMGNSASAFYTFFDPDYPLSLGTLGVLFQLEYCQQNGKHWLYLGYQIDECPAMNYKTRFQRHQRLVNQRWQG</sequence>
<dbReference type="RefSeq" id="WP_020195011.1">
    <property type="nucleotide sequence ID" value="NZ_BAOH01000011.1"/>
</dbReference>
<comment type="catalytic activity">
    <reaction evidence="4">
        <text>N-terminal L-aspartyl-[protein] + L-leucyl-tRNA(Leu) = N-terminal L-leucyl-L-aspartyl-[protein] + tRNA(Leu) + H(+)</text>
        <dbReference type="Rhea" id="RHEA:50420"/>
        <dbReference type="Rhea" id="RHEA-COMP:9613"/>
        <dbReference type="Rhea" id="RHEA-COMP:9622"/>
        <dbReference type="Rhea" id="RHEA-COMP:12669"/>
        <dbReference type="Rhea" id="RHEA-COMP:12674"/>
        <dbReference type="ChEBI" id="CHEBI:15378"/>
        <dbReference type="ChEBI" id="CHEBI:64720"/>
        <dbReference type="ChEBI" id="CHEBI:78442"/>
        <dbReference type="ChEBI" id="CHEBI:78494"/>
        <dbReference type="ChEBI" id="CHEBI:133042"/>
        <dbReference type="EC" id="2.3.2.29"/>
    </reaction>
</comment>
<dbReference type="PATRIC" id="fig|1229493.5.peg.5471"/>
<evidence type="ECO:0000256" key="2">
    <source>
        <dbReference type="ARBA" id="ARBA00022679"/>
    </source>
</evidence>
<dbReference type="GO" id="GO:0008914">
    <property type="term" value="F:leucyl-tRNA--protein transferase activity"/>
    <property type="evidence" value="ECO:0007669"/>
    <property type="project" value="UniProtKB-UniRule"/>
</dbReference>
<keyword evidence="2 4" id="KW-0808">Transferase</keyword>
<evidence type="ECO:0000259" key="5">
    <source>
        <dbReference type="Pfam" id="PF04376"/>
    </source>
</evidence>
<dbReference type="HAMAP" id="MF_00689">
    <property type="entry name" value="Bpt"/>
    <property type="match status" value="1"/>
</dbReference>
<dbReference type="SUPFAM" id="SSF55729">
    <property type="entry name" value="Acyl-CoA N-acyltransferases (Nat)"/>
    <property type="match status" value="1"/>
</dbReference>
<protein>
    <recommendedName>
        <fullName evidence="4">Aspartate/glutamate leucyltransferase</fullName>
        <ecNumber evidence="4">2.3.2.29</ecNumber>
    </recommendedName>
</protein>
<comment type="function">
    <text evidence="4">Functions in the N-end rule pathway of protein degradation where it conjugates Leu from its aminoacyl-tRNA to the N-termini of proteins containing an N-terminal aspartate or glutamate.</text>
</comment>
<dbReference type="NCBIfam" id="NF002346">
    <property type="entry name" value="PRK01305.2-3"/>
    <property type="match status" value="1"/>
</dbReference>
<dbReference type="PIRSF" id="PIRSF037208">
    <property type="entry name" value="ATE_pro_prd"/>
    <property type="match status" value="1"/>
</dbReference>
<dbReference type="InterPro" id="IPR017138">
    <property type="entry name" value="Asp_Glu_LeuTrfase"/>
</dbReference>
<organism evidence="7 8">
    <name type="scientific">Vibrio owensii CAIM 1854 = LMG 25443</name>
    <dbReference type="NCBI Taxonomy" id="1229493"/>
    <lineage>
        <taxon>Bacteria</taxon>
        <taxon>Pseudomonadati</taxon>
        <taxon>Pseudomonadota</taxon>
        <taxon>Gammaproteobacteria</taxon>
        <taxon>Vibrionales</taxon>
        <taxon>Vibrionaceae</taxon>
        <taxon>Vibrio</taxon>
    </lineage>
</organism>
<dbReference type="InterPro" id="IPR007471">
    <property type="entry name" value="N-end_Aminoacyl_Trfase_N"/>
</dbReference>
<dbReference type="GO" id="GO:0004057">
    <property type="term" value="F:arginyl-tRNA--protein transferase activity"/>
    <property type="evidence" value="ECO:0007669"/>
    <property type="project" value="InterPro"/>
</dbReference>
<dbReference type="InterPro" id="IPR007472">
    <property type="entry name" value="N-end_Aminoacyl_Trfase_C"/>
</dbReference>
<feature type="domain" description="N-end rule aminoacyl transferase C-terminal" evidence="6">
    <location>
        <begin position="106"/>
        <end position="226"/>
    </location>
</feature>
<accession>A0A0C1VSW3</accession>
<keyword evidence="1 4" id="KW-0963">Cytoplasm</keyword>
<dbReference type="Gene3D" id="3.40.630.30">
    <property type="match status" value="1"/>
</dbReference>